<sequence length="467" mass="53158">MINSDYPQPTHPRRTAEDQAREPPSFPKPSKGIASPCMVLGLMRVFDEKEGKSRKIKNILVKRHSWESDSDDDSSSSSSSSSCVDVEGDVKMKPGMQQQQNVSDTDQRNEKGTKEKAYWLRRTKAHTLLGKIKIATILERHDCDAASSTEAASSPSGVKWKITNEKCAIKCMRMKATRKQNVSENPITEVLAMHFVKQWSNKCNNSGGGDAMDAHVIFPSDVLNDEKNFYIIMPYGDDDLCNRLHEKAKFDENEARFWMDQLLTGLESLQRAGVCHRDISLENLVICGDTLLIIDMGLSVRIPFDKDDNKDDSTMDVGNNDYAQRPSHDCIRQRRYLINSQNPCGKVHYMSPEIYHRSPFDGYAVDLWAAGVVLFNMLTGSHPWDRPSTEFIRFRQITSGHLEQNLEERRLGPLSPDVVNLLQNMLQADPRKRLCLEQVRAHRWMKQDITKVSQTTSDPRLFSSEHP</sequence>
<dbReference type="GO" id="GO:0005524">
    <property type="term" value="F:ATP binding"/>
    <property type="evidence" value="ECO:0007669"/>
    <property type="project" value="UniProtKB-KW"/>
</dbReference>
<dbReference type="SMART" id="SM00220">
    <property type="entry name" value="S_TKc"/>
    <property type="match status" value="1"/>
</dbReference>
<accession>A0A7S4S0P7</accession>
<evidence type="ECO:0000259" key="4">
    <source>
        <dbReference type="PROSITE" id="PS50011"/>
    </source>
</evidence>
<dbReference type="Gene3D" id="1.10.510.10">
    <property type="entry name" value="Transferase(Phosphotransferase) domain 1"/>
    <property type="match status" value="1"/>
</dbReference>
<feature type="region of interest" description="Disordered" evidence="3">
    <location>
        <begin position="1"/>
        <end position="34"/>
    </location>
</feature>
<evidence type="ECO:0000256" key="1">
    <source>
        <dbReference type="ARBA" id="ARBA00022741"/>
    </source>
</evidence>
<dbReference type="PANTHER" id="PTHR24346:SF75">
    <property type="entry name" value="AURORA KINASE"/>
    <property type="match status" value="1"/>
</dbReference>
<dbReference type="InterPro" id="IPR008266">
    <property type="entry name" value="Tyr_kinase_AS"/>
</dbReference>
<dbReference type="PANTHER" id="PTHR24346">
    <property type="entry name" value="MAP/MICROTUBULE AFFINITY-REGULATING KINASE"/>
    <property type="match status" value="1"/>
</dbReference>
<protein>
    <recommendedName>
        <fullName evidence="4">Protein kinase domain-containing protein</fullName>
    </recommendedName>
</protein>
<proteinExistence type="predicted"/>
<keyword evidence="1" id="KW-0547">Nucleotide-binding</keyword>
<evidence type="ECO:0000313" key="5">
    <source>
        <dbReference type="EMBL" id="CAE4630167.1"/>
    </source>
</evidence>
<name>A0A7S4S0P7_9STRA</name>
<dbReference type="AlphaFoldDB" id="A0A7S4S0P7"/>
<dbReference type="EMBL" id="HBNS01034452">
    <property type="protein sequence ID" value="CAE4630167.1"/>
    <property type="molecule type" value="Transcribed_RNA"/>
</dbReference>
<organism evidence="5">
    <name type="scientific">Ditylum brightwellii</name>
    <dbReference type="NCBI Taxonomy" id="49249"/>
    <lineage>
        <taxon>Eukaryota</taxon>
        <taxon>Sar</taxon>
        <taxon>Stramenopiles</taxon>
        <taxon>Ochrophyta</taxon>
        <taxon>Bacillariophyta</taxon>
        <taxon>Mediophyceae</taxon>
        <taxon>Lithodesmiophycidae</taxon>
        <taxon>Lithodesmiales</taxon>
        <taxon>Lithodesmiaceae</taxon>
        <taxon>Ditylum</taxon>
    </lineage>
</organism>
<evidence type="ECO:0000256" key="2">
    <source>
        <dbReference type="ARBA" id="ARBA00022840"/>
    </source>
</evidence>
<dbReference type="InterPro" id="IPR011009">
    <property type="entry name" value="Kinase-like_dom_sf"/>
</dbReference>
<dbReference type="PROSITE" id="PS00109">
    <property type="entry name" value="PROTEIN_KINASE_TYR"/>
    <property type="match status" value="1"/>
</dbReference>
<reference evidence="5" key="1">
    <citation type="submission" date="2021-01" db="EMBL/GenBank/DDBJ databases">
        <authorList>
            <person name="Corre E."/>
            <person name="Pelletier E."/>
            <person name="Niang G."/>
            <person name="Scheremetjew M."/>
            <person name="Finn R."/>
            <person name="Kale V."/>
            <person name="Holt S."/>
            <person name="Cochrane G."/>
            <person name="Meng A."/>
            <person name="Brown T."/>
            <person name="Cohen L."/>
        </authorList>
    </citation>
    <scope>NUCLEOTIDE SEQUENCE</scope>
    <source>
        <strain evidence="5">GSO104</strain>
    </source>
</reference>
<dbReference type="GO" id="GO:0035556">
    <property type="term" value="P:intracellular signal transduction"/>
    <property type="evidence" value="ECO:0007669"/>
    <property type="project" value="TreeGrafter"/>
</dbReference>
<gene>
    <name evidence="5" type="ORF">DBRI00130_LOCUS26960</name>
</gene>
<feature type="region of interest" description="Disordered" evidence="3">
    <location>
        <begin position="65"/>
        <end position="115"/>
    </location>
</feature>
<dbReference type="InterPro" id="IPR000719">
    <property type="entry name" value="Prot_kinase_dom"/>
</dbReference>
<dbReference type="Pfam" id="PF00069">
    <property type="entry name" value="Pkinase"/>
    <property type="match status" value="1"/>
</dbReference>
<dbReference type="GO" id="GO:0005737">
    <property type="term" value="C:cytoplasm"/>
    <property type="evidence" value="ECO:0007669"/>
    <property type="project" value="TreeGrafter"/>
</dbReference>
<feature type="compositionally biased region" description="Basic and acidic residues" evidence="3">
    <location>
        <begin position="105"/>
        <end position="115"/>
    </location>
</feature>
<feature type="domain" description="Protein kinase" evidence="4">
    <location>
        <begin position="123"/>
        <end position="445"/>
    </location>
</feature>
<keyword evidence="2" id="KW-0067">ATP-binding</keyword>
<dbReference type="SUPFAM" id="SSF56112">
    <property type="entry name" value="Protein kinase-like (PK-like)"/>
    <property type="match status" value="1"/>
</dbReference>
<dbReference type="PROSITE" id="PS50011">
    <property type="entry name" value="PROTEIN_KINASE_DOM"/>
    <property type="match status" value="1"/>
</dbReference>
<dbReference type="GO" id="GO:0004674">
    <property type="term" value="F:protein serine/threonine kinase activity"/>
    <property type="evidence" value="ECO:0007669"/>
    <property type="project" value="TreeGrafter"/>
</dbReference>
<evidence type="ECO:0000256" key="3">
    <source>
        <dbReference type="SAM" id="MobiDB-lite"/>
    </source>
</evidence>